<proteinExistence type="predicted"/>
<dbReference type="SUPFAM" id="SSF56281">
    <property type="entry name" value="Metallo-hydrolase/oxidoreductase"/>
    <property type="match status" value="1"/>
</dbReference>
<dbReference type="Pfam" id="PF13483">
    <property type="entry name" value="Lactamase_B_3"/>
    <property type="match status" value="1"/>
</dbReference>
<dbReference type="PANTHER" id="PTHR39189">
    <property type="entry name" value="UPF0173 METAL-DEPENDENT HYDROLASE YTKL"/>
    <property type="match status" value="1"/>
</dbReference>
<dbReference type="InterPro" id="IPR036866">
    <property type="entry name" value="RibonucZ/Hydroxyglut_hydro"/>
</dbReference>
<dbReference type="EMBL" id="PEZT01000020">
    <property type="protein sequence ID" value="PIS09068.1"/>
    <property type="molecule type" value="Genomic_DNA"/>
</dbReference>
<comment type="caution">
    <text evidence="1">The sequence shown here is derived from an EMBL/GenBank/DDBJ whole genome shotgun (WGS) entry which is preliminary data.</text>
</comment>
<accession>A0A2H0WAX7</accession>
<name>A0A2H0WAX7_9BACT</name>
<sequence length="215" mass="24272">MQINYLGHSCFKIKTQNAVLICDPYDSYIGFKMPKVEAQIVTISHEHKDHNCLKEISGNPFVIRAPGEYEIADVSIHGLSSYHDEVKGKKRGKNTIYTIRAEDISLCHLGDLGEKLNDKQLEEINGIDVLFIPVGGTYTLGPKRAIEVINQVEPRIVIPMHFKAPSLDKKIFDQLSTLDDFLKEAGALEARKEERLTLTKTSLPEEREITVLLKK</sequence>
<protein>
    <submittedName>
        <fullName evidence="1">Lactamase</fullName>
    </submittedName>
</protein>
<organism evidence="1 2">
    <name type="scientific">Candidatus Beckwithbacteria bacterium CG10_big_fil_rev_8_21_14_0_10_34_10</name>
    <dbReference type="NCBI Taxonomy" id="1974495"/>
    <lineage>
        <taxon>Bacteria</taxon>
        <taxon>Candidatus Beckwithiibacteriota</taxon>
    </lineage>
</organism>
<dbReference type="Proteomes" id="UP000230093">
    <property type="component" value="Unassembled WGS sequence"/>
</dbReference>
<reference evidence="2" key="1">
    <citation type="submission" date="2017-09" db="EMBL/GenBank/DDBJ databases">
        <title>Depth-based differentiation of microbial function through sediment-hosted aquifers and enrichment of novel symbionts in the deep terrestrial subsurface.</title>
        <authorList>
            <person name="Probst A.J."/>
            <person name="Ladd B."/>
            <person name="Jarett J.K."/>
            <person name="Geller-Mcgrath D.E."/>
            <person name="Sieber C.M.K."/>
            <person name="Emerson J.B."/>
            <person name="Anantharaman K."/>
            <person name="Thomas B.C."/>
            <person name="Malmstrom R."/>
            <person name="Stieglmeier M."/>
            <person name="Klingl A."/>
            <person name="Woyke T."/>
            <person name="Ryan C.M."/>
            <person name="Banfield J.F."/>
        </authorList>
    </citation>
    <scope>NUCLEOTIDE SEQUENCE [LARGE SCALE GENOMIC DNA]</scope>
</reference>
<evidence type="ECO:0000313" key="2">
    <source>
        <dbReference type="Proteomes" id="UP000230093"/>
    </source>
</evidence>
<dbReference type="AlphaFoldDB" id="A0A2H0WAX7"/>
<evidence type="ECO:0000313" key="1">
    <source>
        <dbReference type="EMBL" id="PIS09068.1"/>
    </source>
</evidence>
<dbReference type="PANTHER" id="PTHR39189:SF1">
    <property type="entry name" value="UPF0173 METAL-DEPENDENT HYDROLASE YTKL"/>
    <property type="match status" value="1"/>
</dbReference>
<dbReference type="Gene3D" id="3.60.15.10">
    <property type="entry name" value="Ribonuclease Z/Hydroxyacylglutathione hydrolase-like"/>
    <property type="match status" value="1"/>
</dbReference>
<gene>
    <name evidence="1" type="ORF">COT75_03320</name>
</gene>